<name>A0ABU5DUM0_9PROT</name>
<dbReference type="RefSeq" id="WP_320498457.1">
    <property type="nucleotide sequence ID" value="NZ_JAXCLX010000001.1"/>
</dbReference>
<dbReference type="SUPFAM" id="SSF89360">
    <property type="entry name" value="HesB-like domain"/>
    <property type="match status" value="1"/>
</dbReference>
<protein>
    <submittedName>
        <fullName evidence="2">Iron-sulfur cluster insertion protein ErpA</fullName>
    </submittedName>
</protein>
<dbReference type="Proteomes" id="UP001271769">
    <property type="component" value="Unassembled WGS sequence"/>
</dbReference>
<dbReference type="InterPro" id="IPR035903">
    <property type="entry name" value="HesB-like_dom_sf"/>
</dbReference>
<dbReference type="PANTHER" id="PTHR43011">
    <property type="entry name" value="IRON-SULFUR CLUSTER ASSEMBLY 2 HOMOLOG, MITOCHONDRIAL"/>
    <property type="match status" value="1"/>
</dbReference>
<dbReference type="NCBIfam" id="TIGR00049">
    <property type="entry name" value="iron-sulfur cluster assembly accessory protein"/>
    <property type="match status" value="1"/>
</dbReference>
<evidence type="ECO:0000259" key="1">
    <source>
        <dbReference type="Pfam" id="PF01521"/>
    </source>
</evidence>
<dbReference type="Pfam" id="PF01521">
    <property type="entry name" value="Fe-S_biosyn"/>
    <property type="match status" value="1"/>
</dbReference>
<dbReference type="InterPro" id="IPR000361">
    <property type="entry name" value="ATAP_core_dom"/>
</dbReference>
<dbReference type="PANTHER" id="PTHR43011:SF1">
    <property type="entry name" value="IRON-SULFUR CLUSTER ASSEMBLY 2 HOMOLOG, MITOCHONDRIAL"/>
    <property type="match status" value="1"/>
</dbReference>
<comment type="caution">
    <text evidence="2">The sequence shown here is derived from an EMBL/GenBank/DDBJ whole genome shotgun (WGS) entry which is preliminary data.</text>
</comment>
<feature type="domain" description="Core" evidence="1">
    <location>
        <begin position="10"/>
        <end position="112"/>
    </location>
</feature>
<dbReference type="EMBL" id="JAXCLX010000001">
    <property type="protein sequence ID" value="MDY0870301.1"/>
    <property type="molecule type" value="Genomic_DNA"/>
</dbReference>
<dbReference type="PROSITE" id="PS01152">
    <property type="entry name" value="HESB"/>
    <property type="match status" value="1"/>
</dbReference>
<dbReference type="InterPro" id="IPR017870">
    <property type="entry name" value="FeS_cluster_insertion_CS"/>
</dbReference>
<accession>A0ABU5DUM0</accession>
<keyword evidence="3" id="KW-1185">Reference proteome</keyword>
<dbReference type="NCBIfam" id="NF010147">
    <property type="entry name" value="PRK13623.1"/>
    <property type="match status" value="1"/>
</dbReference>
<dbReference type="Gene3D" id="2.60.300.12">
    <property type="entry name" value="HesB-like domain"/>
    <property type="match status" value="1"/>
</dbReference>
<organism evidence="2 3">
    <name type="scientific">Dongia rigui</name>
    <dbReference type="NCBI Taxonomy" id="940149"/>
    <lineage>
        <taxon>Bacteria</taxon>
        <taxon>Pseudomonadati</taxon>
        <taxon>Pseudomonadota</taxon>
        <taxon>Alphaproteobacteria</taxon>
        <taxon>Rhodospirillales</taxon>
        <taxon>Dongiaceae</taxon>
        <taxon>Dongia</taxon>
    </lineage>
</organism>
<evidence type="ECO:0000313" key="2">
    <source>
        <dbReference type="EMBL" id="MDY0870301.1"/>
    </source>
</evidence>
<dbReference type="InterPro" id="IPR016092">
    <property type="entry name" value="ATAP"/>
</dbReference>
<sequence>MPDSTDAQRQVTVSENAAKRIAQLKAMEGDDDLMLRLSVSGGGCSGFQYGFSFDKSTQQDDHTFERNGVRVVIDDTSLDLLSGAEIDFVEDLVGASFQIKNPNASSSCGCGNSFSV</sequence>
<evidence type="ECO:0000313" key="3">
    <source>
        <dbReference type="Proteomes" id="UP001271769"/>
    </source>
</evidence>
<proteinExistence type="predicted"/>
<reference evidence="2 3" key="1">
    <citation type="journal article" date="2013" name="Antonie Van Leeuwenhoek">
        <title>Dongia rigui sp. nov., isolated from freshwater of a large wetland in Korea.</title>
        <authorList>
            <person name="Baik K.S."/>
            <person name="Hwang Y.M."/>
            <person name="Choi J.S."/>
            <person name="Kwon J."/>
            <person name="Seong C.N."/>
        </authorList>
    </citation>
    <scope>NUCLEOTIDE SEQUENCE [LARGE SCALE GENOMIC DNA]</scope>
    <source>
        <strain evidence="2 3">04SU4-P</strain>
    </source>
</reference>
<gene>
    <name evidence="2" type="primary">erpA</name>
    <name evidence="2" type="ORF">SMD31_00110</name>
</gene>